<dbReference type="InterPro" id="IPR001537">
    <property type="entry name" value="SpoU_MeTrfase"/>
</dbReference>
<comment type="caution">
    <text evidence="6">The sequence shown here is derived from an EMBL/GenBank/DDBJ whole genome shotgun (WGS) entry which is preliminary data.</text>
</comment>
<dbReference type="AlphaFoldDB" id="A0A8J8NWA4"/>
<feature type="compositionally biased region" description="Acidic residues" evidence="3">
    <location>
        <begin position="302"/>
        <end position="312"/>
    </location>
</feature>
<dbReference type="EMBL" id="RRYP01006012">
    <property type="protein sequence ID" value="TNV81555.1"/>
    <property type="molecule type" value="Genomic_DNA"/>
</dbReference>
<evidence type="ECO:0000256" key="1">
    <source>
        <dbReference type="ARBA" id="ARBA00022603"/>
    </source>
</evidence>
<keyword evidence="7" id="KW-1185">Reference proteome</keyword>
<feature type="domain" description="tRNA/rRNA methyltransferase SpoU type" evidence="5">
    <location>
        <begin position="95"/>
        <end position="236"/>
    </location>
</feature>
<dbReference type="GO" id="GO:0008173">
    <property type="term" value="F:RNA methyltransferase activity"/>
    <property type="evidence" value="ECO:0007669"/>
    <property type="project" value="InterPro"/>
</dbReference>
<keyword evidence="1" id="KW-0489">Methyltransferase</keyword>
<dbReference type="Pfam" id="PF00588">
    <property type="entry name" value="SpoU_methylase"/>
    <property type="match status" value="1"/>
</dbReference>
<dbReference type="InterPro" id="IPR029028">
    <property type="entry name" value="Alpha/beta_knot_MTases"/>
</dbReference>
<proteinExistence type="predicted"/>
<dbReference type="Gene3D" id="3.40.1280.10">
    <property type="match status" value="1"/>
</dbReference>
<dbReference type="SUPFAM" id="SSF75217">
    <property type="entry name" value="alpha/beta knot"/>
    <property type="match status" value="1"/>
</dbReference>
<feature type="region of interest" description="Disordered" evidence="3">
    <location>
        <begin position="279"/>
        <end position="318"/>
    </location>
</feature>
<gene>
    <name evidence="6" type="ORF">FGO68_gene9654</name>
</gene>
<dbReference type="GO" id="GO:0006396">
    <property type="term" value="P:RNA processing"/>
    <property type="evidence" value="ECO:0007669"/>
    <property type="project" value="InterPro"/>
</dbReference>
<evidence type="ECO:0000313" key="7">
    <source>
        <dbReference type="Proteomes" id="UP000785679"/>
    </source>
</evidence>
<organism evidence="6 7">
    <name type="scientific">Halteria grandinella</name>
    <dbReference type="NCBI Taxonomy" id="5974"/>
    <lineage>
        <taxon>Eukaryota</taxon>
        <taxon>Sar</taxon>
        <taxon>Alveolata</taxon>
        <taxon>Ciliophora</taxon>
        <taxon>Intramacronucleata</taxon>
        <taxon>Spirotrichea</taxon>
        <taxon>Stichotrichia</taxon>
        <taxon>Sporadotrichida</taxon>
        <taxon>Halteriidae</taxon>
        <taxon>Halteria</taxon>
    </lineage>
</organism>
<evidence type="ECO:0000256" key="2">
    <source>
        <dbReference type="ARBA" id="ARBA00022679"/>
    </source>
</evidence>
<evidence type="ECO:0000313" key="6">
    <source>
        <dbReference type="EMBL" id="TNV81555.1"/>
    </source>
</evidence>
<dbReference type="GO" id="GO:0003723">
    <property type="term" value="F:RNA binding"/>
    <property type="evidence" value="ECO:0007669"/>
    <property type="project" value="InterPro"/>
</dbReference>
<name>A0A8J8NWA4_HALGN</name>
<feature type="transmembrane region" description="Helical" evidence="4">
    <location>
        <begin position="20"/>
        <end position="40"/>
    </location>
</feature>
<accession>A0A8J8NWA4</accession>
<evidence type="ECO:0000259" key="5">
    <source>
        <dbReference type="Pfam" id="PF00588"/>
    </source>
</evidence>
<dbReference type="Proteomes" id="UP000785679">
    <property type="component" value="Unassembled WGS sequence"/>
</dbReference>
<dbReference type="PANTHER" id="PTHR43191">
    <property type="entry name" value="RRNA METHYLTRANSFERASE 3"/>
    <property type="match status" value="1"/>
</dbReference>
<feature type="compositionally biased region" description="Basic and acidic residues" evidence="3">
    <location>
        <begin position="280"/>
        <end position="291"/>
    </location>
</feature>
<dbReference type="InterPro" id="IPR029026">
    <property type="entry name" value="tRNA_m1G_MTases_N"/>
</dbReference>
<dbReference type="CDD" id="cd18096">
    <property type="entry name" value="SpoU-like"/>
    <property type="match status" value="1"/>
</dbReference>
<dbReference type="GO" id="GO:0032259">
    <property type="term" value="P:methylation"/>
    <property type="evidence" value="ECO:0007669"/>
    <property type="project" value="UniProtKB-KW"/>
</dbReference>
<keyword evidence="4" id="KW-1133">Transmembrane helix</keyword>
<evidence type="ECO:0000256" key="3">
    <source>
        <dbReference type="SAM" id="MobiDB-lite"/>
    </source>
</evidence>
<dbReference type="PANTHER" id="PTHR43191:SF7">
    <property type="entry name" value="OBP33PEP LIKE PROTEIN"/>
    <property type="match status" value="1"/>
</dbReference>
<keyword evidence="4" id="KW-0812">Transmembrane</keyword>
<sequence length="318" mass="35745">MKQLQQDELLSEGFLCWGRLALLGIIGRLVFLIGTFNYIVSLNIIQIIYTILIMEPAEEVPTTTAATQEEPVEQVEDEETKAMRLHNAQCPQSYMLMFNVQKQKNFGNLVRSAAAFNVNEVFIVDGGSGESSKKKMRTFGSQGTHMKTNFRYFDGLKSVRSFCTDQGISICGIEIMKESRPIHEHPFRGPTLFVLGNEGSGLNKNQIAICDHFVYIEQYTDKIASLNVAIAGSIVFHHYGVWAKFQAQRIKGFKFEEGGVGAEERSHYVSTQGLSVLNDPVRKREEREAKKKMQGATAEEGGMFEEEQEEDASMGFLE</sequence>
<keyword evidence="4" id="KW-0472">Membrane</keyword>
<keyword evidence="2" id="KW-0808">Transferase</keyword>
<evidence type="ECO:0000256" key="4">
    <source>
        <dbReference type="SAM" id="Phobius"/>
    </source>
</evidence>
<reference evidence="6" key="1">
    <citation type="submission" date="2019-06" db="EMBL/GenBank/DDBJ databases">
        <authorList>
            <person name="Zheng W."/>
        </authorList>
    </citation>
    <scope>NUCLEOTIDE SEQUENCE</scope>
    <source>
        <strain evidence="6">QDHG01</strain>
    </source>
</reference>
<protein>
    <recommendedName>
        <fullName evidence="5">tRNA/rRNA methyltransferase SpoU type domain-containing protein</fullName>
    </recommendedName>
</protein>
<dbReference type="OrthoDB" id="270651at2759"/>
<dbReference type="InterPro" id="IPR051259">
    <property type="entry name" value="rRNA_Methyltransferase"/>
</dbReference>